<keyword evidence="2" id="KW-1185">Reference proteome</keyword>
<organism evidence="1 2">
    <name type="scientific">Tetrapyrgos nigripes</name>
    <dbReference type="NCBI Taxonomy" id="182062"/>
    <lineage>
        <taxon>Eukaryota</taxon>
        <taxon>Fungi</taxon>
        <taxon>Dikarya</taxon>
        <taxon>Basidiomycota</taxon>
        <taxon>Agaricomycotina</taxon>
        <taxon>Agaricomycetes</taxon>
        <taxon>Agaricomycetidae</taxon>
        <taxon>Agaricales</taxon>
        <taxon>Marasmiineae</taxon>
        <taxon>Marasmiaceae</taxon>
        <taxon>Tetrapyrgos</taxon>
    </lineage>
</organism>
<protein>
    <submittedName>
        <fullName evidence="1">Uncharacterized protein</fullName>
    </submittedName>
</protein>
<reference evidence="1 2" key="1">
    <citation type="journal article" date="2020" name="ISME J.">
        <title>Uncovering the hidden diversity of litter-decomposition mechanisms in mushroom-forming fungi.</title>
        <authorList>
            <person name="Floudas D."/>
            <person name="Bentzer J."/>
            <person name="Ahren D."/>
            <person name="Johansson T."/>
            <person name="Persson P."/>
            <person name="Tunlid A."/>
        </authorList>
    </citation>
    <scope>NUCLEOTIDE SEQUENCE [LARGE SCALE GENOMIC DNA]</scope>
    <source>
        <strain evidence="1 2">CBS 291.85</strain>
    </source>
</reference>
<evidence type="ECO:0000313" key="2">
    <source>
        <dbReference type="Proteomes" id="UP000559256"/>
    </source>
</evidence>
<name>A0A8H5LQX3_9AGAR</name>
<evidence type="ECO:0000313" key="1">
    <source>
        <dbReference type="EMBL" id="KAF5366159.1"/>
    </source>
</evidence>
<gene>
    <name evidence="1" type="ORF">D9758_005776</name>
</gene>
<accession>A0A8H5LQX3</accession>
<dbReference type="Proteomes" id="UP000559256">
    <property type="component" value="Unassembled WGS sequence"/>
</dbReference>
<dbReference type="AlphaFoldDB" id="A0A8H5LQX3"/>
<comment type="caution">
    <text evidence="1">The sequence shown here is derived from an EMBL/GenBank/DDBJ whole genome shotgun (WGS) entry which is preliminary data.</text>
</comment>
<sequence>MRRFRTQRPTRVGRYFNIPFEIASESLFNTRSPRGKIPAAEVYEYLRNPVPPSESLDSSHPSDDMKNAARYLYVLVTNIHDPNRKASERREFVMEYDTNFSHIWSWTSMLLQRALEDDATTEEGVAYRDSLLHIFRKAVALPNFDGVALNPSWTLKFMQQRPDLFPSIIHVFNYTLNRSHFSLEEMFPLLVTALLSCEADEAMALRTADVIVHSPDTINLMFSYISTVLRKRPVTESLCRAVQVLTILYLTSREVLFTLIFVHNTIQHSSSWCKAILKPSRLAGLDENVCLKEKTIEFVKWILQLFGHTTMVHAGNLIAYDVARPVTADMAFHNSGLTLANGFTHVLCYLSSLLSVGQVLDLAVSSWRKVSETDDPARRDALQAFTDLMAGAYASHSDLRGLGEFWGDAIKRVVSLKTLRQQFEDEGLIICANPDKQDWKKHNHRAKCNQVHDVDVQLTEDPAGPLRPMMTDVDRGFDEWHTDQYEQDKQYTLQIPKYPLNC</sequence>
<dbReference type="EMBL" id="JAACJM010000024">
    <property type="protein sequence ID" value="KAF5366159.1"/>
    <property type="molecule type" value="Genomic_DNA"/>
</dbReference>
<proteinExistence type="predicted"/>